<proteinExistence type="predicted"/>
<organism evidence="4 5">
    <name type="scientific">Duganella rivi</name>
    <dbReference type="NCBI Taxonomy" id="2666083"/>
    <lineage>
        <taxon>Bacteria</taxon>
        <taxon>Pseudomonadati</taxon>
        <taxon>Pseudomonadota</taxon>
        <taxon>Betaproteobacteria</taxon>
        <taxon>Burkholderiales</taxon>
        <taxon>Oxalobacteraceae</taxon>
        <taxon>Telluria group</taxon>
        <taxon>Duganella</taxon>
    </lineage>
</organism>
<dbReference type="NCBIfam" id="TIGR03661">
    <property type="entry name" value="T1SS_VCA0849"/>
    <property type="match status" value="1"/>
</dbReference>
<evidence type="ECO:0000256" key="2">
    <source>
        <dbReference type="ARBA" id="ARBA00022525"/>
    </source>
</evidence>
<dbReference type="InterPro" id="IPR018511">
    <property type="entry name" value="Hemolysin-typ_Ca-bd_CS"/>
</dbReference>
<keyword evidence="2" id="KW-0964">Secreted</keyword>
<dbReference type="Gene3D" id="2.150.10.10">
    <property type="entry name" value="Serralysin-like metalloprotease, C-terminal"/>
    <property type="match status" value="22"/>
</dbReference>
<dbReference type="PANTHER" id="PTHR38340:SF1">
    <property type="entry name" value="S-LAYER PROTEIN"/>
    <property type="match status" value="1"/>
</dbReference>
<dbReference type="RefSeq" id="WP_161016614.1">
    <property type="nucleotide sequence ID" value="NZ_WWCK01000008.1"/>
</dbReference>
<evidence type="ECO:0000256" key="1">
    <source>
        <dbReference type="ARBA" id="ARBA00004613"/>
    </source>
</evidence>
<name>A0A7X4GUU0_9BURK</name>
<dbReference type="InterPro" id="IPR019960">
    <property type="entry name" value="T1SS_VCA0849"/>
</dbReference>
<comment type="caution">
    <text evidence="4">The sequence shown here is derived from an EMBL/GenBank/DDBJ whole genome shotgun (WGS) entry which is preliminary data.</text>
</comment>
<dbReference type="InterPro" id="IPR001343">
    <property type="entry name" value="Hemolysn_Ca-bd"/>
</dbReference>
<feature type="region of interest" description="Disordered" evidence="3">
    <location>
        <begin position="575"/>
        <end position="621"/>
    </location>
</feature>
<dbReference type="GO" id="GO:0005576">
    <property type="term" value="C:extracellular region"/>
    <property type="evidence" value="ECO:0007669"/>
    <property type="project" value="UniProtKB-SubCell"/>
</dbReference>
<dbReference type="PROSITE" id="PS00330">
    <property type="entry name" value="HEMOLYSIN_CALCIUM"/>
    <property type="match status" value="27"/>
</dbReference>
<dbReference type="Pfam" id="PF00353">
    <property type="entry name" value="HemolysinCabind"/>
    <property type="match status" value="30"/>
</dbReference>
<dbReference type="Gene3D" id="2.160.20.160">
    <property type="match status" value="1"/>
</dbReference>
<dbReference type="SUPFAM" id="SSF51120">
    <property type="entry name" value="beta-Roll"/>
    <property type="match status" value="22"/>
</dbReference>
<dbReference type="PRINTS" id="PR00313">
    <property type="entry name" value="CABNDNGRPT"/>
</dbReference>
<sequence length="3326" mass="330778">MSTAVATSFANTILGSDGNDTLIGTDLDDFITGGNGADSINGGKGTDSLDGGDGNDTLSAQGDATMIGGNGNDALSTTGGNKLLDGGDGNDSFLVQTISGGNVLALGGAGADKFNLHTSQLSAQGAIQLDGGDGDDLFNLNLSGTSPISYSFTGGAGADLYKIVKYSAGVSFRIEDFQTGSGADADRIDITELVRIMLSSGGYRGGNPFSADVGYFRLVQDGADTQLQFDQDGPASSYYGYRVLATFANVKATDLTSYNFTPYTLPDGAAGPGQLLEGTDAADRLNGSLFADTINGGAGNDTLSGDYGDDVLSGGDGNDYLSDYSGTSTLHGGAGADSLQGSGLVYGEDGNDIIDIGTGVFDGGAGDDWFKGGGGDAVTLLGGLGNDRFSLTSFGYTGLAADGGEGDDVFIIGQSGGSGGRGSLTGGAGSDTYRLETSTIYARLEVTDFTAGAGGDSIDLSYLLDLATSNGAYHGGNPFAANGGLFRLEQRGADTVLQYTAQNSVRDLITLKNVLASQLTADNFTGGLSPDGSAIAGVKLTGTSGSDTLAGTNYDDRLEGGAGADSLSGKAGNDLLLGGDESGAGDTLDGGEGDDTLDGGNGDDSLQGGAGNDSVSGGLGNDTLADSGGNGLLDGGAGNDVFELFGGHGALTIAGGSGDDLVIMDRAGSASSVIAAGGEGSDTYRLASSYGLKISDFATGAGGDRLDLTALLENADFNGYLGGNPFAADQPLFRLVQSGADTLVQCCALSNGVPNTSSYYTVATLSNVRAASLTADNFVGRINPNGAYTPGTRITGGAGDDNLGGTHFDDTLAGGAGNDSLTASRGSDVLDGGDGDDNLRLASPGGKLTATGGAGNDSFLITDSNVYNSSTRTLLADGGSGDDYFNLDMGGTGKYASTLVGGAGHDYYHLDGAHWGDSATVRDSYVVQDFTAGPGGDRIDLSELLAHSANIFTYLGGNPFVDGTLQLVQQGKDTLLQMHAGGDPKAAWVTLLRLQGVQASSLTADNFAQGLDPRGGSVAGSLIEQANNGLWQGGLFNDTLLGSQSVARMNGGGGDDLIKVSGNLHDVTLSGENGNDTLLGDLGGEVFWGGAGHDSMNGGAGDDVFVAGSGKDTVEGGTGNDVLQVSASFAGFTVTRTDAVYTTLTDASGNSIKFNGIEMFKFNGVEMTLAQVLSQLQANSPSANNDYIEGDSGSNTLNGLAGSDTLAGGAGDDTYVIDTLGDTIIENAGEGRDLVQVALASAGTYVLAANVENATVTAAANIAVNLTGNDLDNALIGNAAANTLTGGAGNDTLDGAAGADKLIGGAGDDTYVVDNAGDVVTELAGEGADTVRTTLSTLTLAANVEHLVYTGAATFAGTGNALNNVISGGDQDDKLDGGAGNDKLLGGLGNDSLVGGLGNDSFIGVVGKDTIDGGDGNDMLQGLDIFENYTITRPNATDTVLTDKAGNVTTVRNVEFFEFINISKNLAELQFGVVSVGNDTLAGGDGNDSLDGLAGADVMIGGKGDDIYVIDNPGDTIIENGDEGNDLAQVALTSAGTYVLGSNVENAIVTAVASVAVHLTGNGMSNQLTGNAAANTLIGGAGDDTLNGGAGADKLIGGAGDDAYVVDNSGDTITEAAGEGTDSVSTSLASYTLGANLETLAYTGSAAFTGTGNALNNIITGGSGDKGNKLDGGAGNDKLSGGIGNDSLIGGLGNDTFVGAAGKDTIDGGDGTDLLQGLGDVQNYTVSRPNATDTVLTDKAGNVITVRNVEFFEFANISKNLGELQFNIASVGNDTLTGGDGNDSINGQAGADVMIGGKGNDTYVIDNVGDTIVENGDEGTDLAQVALASAGTYVLGSNVENATVTAAASVAVSLTGNSMSNQLTGNAAANTLTGGAGDDTLDGGAGADKLIGGVGHDIYLVDNSGDVVTEGANEGYDTVRTTLSSLTLAANVEYMEYTGKGAFTGTGNALDNLITGGDGDNKLDGGAGNDALTGGHGNDSLLGGLGDDLLVITDGKDTADGGAGTDRLILSYLQDAYQVTRPSLTDTVLTDRYGNSVTVRNVEKVLFGDGSSVSMADLQQNIASPGNDYLTGTTGKDTINGGAGVDTLEGYAGDDLYTIGDKSSVIIEKANEGIDTVQVALSAAGTYQLAANVENATVTAAAGIAVNLTGNELANQLTGNAAANILIGGAGNDTLDGGAGADKMSGGTGDDDYYVSDAGDVVTELAGEGKDFVFTSLSTYALTPNVEVLLYTGSGAFTGTGNAENNVIVGGNGGAKLDGLAGNDLLSGGLGSDSLQGGLGDDTMLASLGKDTIDGGAGEDLLSQLDSFENYKVVRVNATDTLLTHVSGATTLVRNVENFNFNGTSMTLAEVQDNSASGGADTINGTDGNDLLDGGAGNDVLIGGLGDDTYVLSAPGDVVAELAGEGYDGVQLAFTAAGTYNLAANVEFATVTAAAGVAVSVTGNALDNYLTGNAAANTLSGGSGNDTLNGGAGNDTLIGGSGDDEYSVSEAGDVVKENANEGYDKVFTSTATYTLSANVEEVVFVGKGAFSGIGNDGNNRLFAGSSSGAKLDGGAGSDTLIGNSANDSLIGGAGDDWFQASAGKDTVDGGAGIDGLFNLGKFEDYTISRPNATDTVLTDKAGNVYSTRGVENFYFANEVVKTLAQLQENVATIGNDLLGGTDGNDTLDGGTGADTLAGGLGDDVYIIDNAGDVITEAVDAGYDIVNVGLGSGAYAMAANVEEAYITSVSGAVNITGNSLDNYITGNAGANKLSGGDGDDTLNGGAGNDTLSGGAGNDHLVGGVGIDNMAGGMGNDVYYVDTVGDLVVEAAGEGIDLVYLLQDAAKQAYTLPANVENLLFKSSGAFRATGNALDNIINSHTSSGAVIDGAAGNDTLYGGVGNDSLLGGIGDDELRGGTGIDIIDGGAGNDSAWLTGALGDYMIGRPNATDLVLTDRNGNVTTVRNVESLHFADTTLAPGALTDNVATTGADVLHGSDGNDTIDGLAGNDTLSGGDGNDLYVVNAAGDVIVELSGQGADKVNVAFTAAGTYVLSDNVENASVTAAASIAVNITGNALDNLLVGNAAANTLLGGDGNDTLDGGAGSDSLVGGTGDDLYWLDAAGDKVVEAAGAGIDCINTSLDSYTLTANVENLLYTSVKNFTGTGNELANTIWGNVGADVLNGAGGNDTLVGGSGNDKLTGGAGAGADTFVFNSLLGSDSVTDFTTGVDVVQLDLEMLRIGNNDAALDGAVTRSAPGGFNTHAELVLFTQKMASASTANAAAVIGSASSAYAVGETALFAVPTSTATVLYRFQSANSDAVVSASELTVVATLTGTPTTALNDYAPASS</sequence>
<accession>A0A7X4GUU0</accession>
<dbReference type="Proteomes" id="UP000450012">
    <property type="component" value="Unassembled WGS sequence"/>
</dbReference>
<dbReference type="GO" id="GO:0005509">
    <property type="term" value="F:calcium ion binding"/>
    <property type="evidence" value="ECO:0007669"/>
    <property type="project" value="InterPro"/>
</dbReference>
<feature type="region of interest" description="Disordered" evidence="3">
    <location>
        <begin position="823"/>
        <end position="847"/>
    </location>
</feature>
<evidence type="ECO:0000313" key="5">
    <source>
        <dbReference type="Proteomes" id="UP000450012"/>
    </source>
</evidence>
<dbReference type="EMBL" id="WWCK01000008">
    <property type="protein sequence ID" value="MYM70107.1"/>
    <property type="molecule type" value="Genomic_DNA"/>
</dbReference>
<keyword evidence="5" id="KW-1185">Reference proteome</keyword>
<dbReference type="PANTHER" id="PTHR38340">
    <property type="entry name" value="S-LAYER PROTEIN"/>
    <property type="match status" value="1"/>
</dbReference>
<feature type="region of interest" description="Disordered" evidence="3">
    <location>
        <begin position="41"/>
        <end position="63"/>
    </location>
</feature>
<evidence type="ECO:0000313" key="4">
    <source>
        <dbReference type="EMBL" id="MYM70107.1"/>
    </source>
</evidence>
<dbReference type="InterPro" id="IPR011049">
    <property type="entry name" value="Serralysin-like_metalloprot_C"/>
</dbReference>
<comment type="subcellular location">
    <subcellularLocation>
        <location evidence="1">Secreted</location>
    </subcellularLocation>
</comment>
<dbReference type="InterPro" id="IPR050557">
    <property type="entry name" value="RTX_toxin/Mannuronan_C5-epim"/>
</dbReference>
<gene>
    <name evidence="4" type="ORF">GTP45_25120</name>
</gene>
<reference evidence="4 5" key="1">
    <citation type="submission" date="2019-12" db="EMBL/GenBank/DDBJ databases">
        <title>Novel species isolated from a subtropical stream in China.</title>
        <authorList>
            <person name="Lu H."/>
        </authorList>
    </citation>
    <scope>NUCLEOTIDE SEQUENCE [LARGE SCALE GENOMIC DNA]</scope>
    <source>
        <strain evidence="4 5">FT55W</strain>
    </source>
</reference>
<evidence type="ECO:0000256" key="3">
    <source>
        <dbReference type="SAM" id="MobiDB-lite"/>
    </source>
</evidence>
<protein>
    <submittedName>
        <fullName evidence="4">Type I secretion C-terminal target domain-containing protein</fullName>
    </submittedName>
</protein>